<organism evidence="2 3">
    <name type="scientific">Actinacidiphila acididurans</name>
    <dbReference type="NCBI Taxonomy" id="2784346"/>
    <lineage>
        <taxon>Bacteria</taxon>
        <taxon>Bacillati</taxon>
        <taxon>Actinomycetota</taxon>
        <taxon>Actinomycetes</taxon>
        <taxon>Kitasatosporales</taxon>
        <taxon>Streptomycetaceae</taxon>
        <taxon>Actinacidiphila</taxon>
    </lineage>
</organism>
<evidence type="ECO:0008006" key="4">
    <source>
        <dbReference type="Google" id="ProtNLM"/>
    </source>
</evidence>
<reference evidence="2 3" key="1">
    <citation type="submission" date="2021-01" db="EMBL/GenBank/DDBJ databases">
        <title>Streptomyces acididurans sp. nov., isolated from a peat swamp forest soil.</title>
        <authorList>
            <person name="Chantavorakit T."/>
            <person name="Duangmal K."/>
        </authorList>
    </citation>
    <scope>NUCLEOTIDE SEQUENCE [LARGE SCALE GENOMIC DNA]</scope>
    <source>
        <strain evidence="2 3">KK5PA1</strain>
    </source>
</reference>
<evidence type="ECO:0000313" key="2">
    <source>
        <dbReference type="EMBL" id="MBM9505124.1"/>
    </source>
</evidence>
<dbReference type="EMBL" id="JADKYB010000005">
    <property type="protein sequence ID" value="MBM9505124.1"/>
    <property type="molecule type" value="Genomic_DNA"/>
</dbReference>
<dbReference type="Proteomes" id="UP000749040">
    <property type="component" value="Unassembled WGS sequence"/>
</dbReference>
<comment type="caution">
    <text evidence="2">The sequence shown here is derived from an EMBL/GenBank/DDBJ whole genome shotgun (WGS) entry which is preliminary data.</text>
</comment>
<gene>
    <name evidence="2" type="ORF">ITX44_11335</name>
</gene>
<feature type="region of interest" description="Disordered" evidence="1">
    <location>
        <begin position="1"/>
        <end position="71"/>
    </location>
</feature>
<feature type="compositionally biased region" description="Polar residues" evidence="1">
    <location>
        <begin position="22"/>
        <end position="33"/>
    </location>
</feature>
<sequence>MSNDIPPADSSVPGEPVATAPTDGTNKPDNQYNDIIAPELAEGVTAPTAPKTAKPGGVQPNNQYNDSAPKG</sequence>
<protein>
    <recommendedName>
        <fullName evidence="4">Sigma-like protein</fullName>
    </recommendedName>
</protein>
<dbReference type="RefSeq" id="WP_205356982.1">
    <property type="nucleotide sequence ID" value="NZ_JADKYB010000005.1"/>
</dbReference>
<feature type="compositionally biased region" description="Polar residues" evidence="1">
    <location>
        <begin position="59"/>
        <end position="71"/>
    </location>
</feature>
<proteinExistence type="predicted"/>
<name>A0ABS2TP55_9ACTN</name>
<accession>A0ABS2TP55</accession>
<evidence type="ECO:0000256" key="1">
    <source>
        <dbReference type="SAM" id="MobiDB-lite"/>
    </source>
</evidence>
<keyword evidence="3" id="KW-1185">Reference proteome</keyword>
<evidence type="ECO:0000313" key="3">
    <source>
        <dbReference type="Proteomes" id="UP000749040"/>
    </source>
</evidence>